<sequence length="259" mass="28572">MDTRAKTDECLILRGRDYKESDRLLIVFSRRYGKFSCLAKGVRRANSKLKAGTQLFSYSRLTFTAGKSLPLVTQGEAVEARAELREDLTKIACASYIGEVLDAVLPENKPQEGVFVLAAAALTLLGSLDEPFLLLSCFDLRLLAALGYRLNFDVCAACGRSTQGKTFYASPERGGVICAGCQGRLTDVYGEHFQPPRLSAGACRLLTGLLNWELRRVFKVKAAPAMRQEIDTALAFYLAYYLGAPAVRARKNLSVYYKV</sequence>
<keyword evidence="3 7" id="KW-0227">DNA damage</keyword>
<dbReference type="InterPro" id="IPR037278">
    <property type="entry name" value="ARFGAP/RecO"/>
</dbReference>
<reference evidence="9" key="1">
    <citation type="submission" date="2020-10" db="EMBL/GenBank/DDBJ databases">
        <authorList>
            <person name="Gilroy R."/>
        </authorList>
    </citation>
    <scope>NUCLEOTIDE SEQUENCE</scope>
    <source>
        <strain evidence="9">2830</strain>
    </source>
</reference>
<evidence type="ECO:0000256" key="6">
    <source>
        <dbReference type="ARBA" id="ARBA00033409"/>
    </source>
</evidence>
<comment type="caution">
    <text evidence="9">The sequence shown here is derived from an EMBL/GenBank/DDBJ whole genome shotgun (WGS) entry which is preliminary data.</text>
</comment>
<evidence type="ECO:0000259" key="8">
    <source>
        <dbReference type="Pfam" id="PF11967"/>
    </source>
</evidence>
<dbReference type="SUPFAM" id="SSF57863">
    <property type="entry name" value="ArfGap/RecO-like zinc finger"/>
    <property type="match status" value="1"/>
</dbReference>
<evidence type="ECO:0000256" key="3">
    <source>
        <dbReference type="ARBA" id="ARBA00022763"/>
    </source>
</evidence>
<dbReference type="NCBIfam" id="TIGR00613">
    <property type="entry name" value="reco"/>
    <property type="match status" value="1"/>
</dbReference>
<keyword evidence="4 7" id="KW-0233">DNA recombination</keyword>
<dbReference type="Pfam" id="PF11967">
    <property type="entry name" value="RecO_N"/>
    <property type="match status" value="1"/>
</dbReference>
<accession>A0A9D1HJ82</accession>
<proteinExistence type="inferred from homology"/>
<dbReference type="Pfam" id="PF02565">
    <property type="entry name" value="RecO_C"/>
    <property type="match status" value="1"/>
</dbReference>
<evidence type="ECO:0000256" key="4">
    <source>
        <dbReference type="ARBA" id="ARBA00023172"/>
    </source>
</evidence>
<evidence type="ECO:0000313" key="9">
    <source>
        <dbReference type="EMBL" id="HIU10084.1"/>
    </source>
</evidence>
<dbReference type="InterPro" id="IPR003717">
    <property type="entry name" value="RecO"/>
</dbReference>
<dbReference type="InterPro" id="IPR022572">
    <property type="entry name" value="DNA_rep/recomb_RecO_N"/>
</dbReference>
<dbReference type="SUPFAM" id="SSF50249">
    <property type="entry name" value="Nucleic acid-binding proteins"/>
    <property type="match status" value="1"/>
</dbReference>
<dbReference type="PANTHER" id="PTHR33991:SF1">
    <property type="entry name" value="DNA REPAIR PROTEIN RECO"/>
    <property type="match status" value="1"/>
</dbReference>
<dbReference type="PANTHER" id="PTHR33991">
    <property type="entry name" value="DNA REPAIR PROTEIN RECO"/>
    <property type="match status" value="1"/>
</dbReference>
<dbReference type="InterPro" id="IPR012340">
    <property type="entry name" value="NA-bd_OB-fold"/>
</dbReference>
<evidence type="ECO:0000313" key="10">
    <source>
        <dbReference type="Proteomes" id="UP000824124"/>
    </source>
</evidence>
<dbReference type="GO" id="GO:0006302">
    <property type="term" value="P:double-strand break repair"/>
    <property type="evidence" value="ECO:0007669"/>
    <property type="project" value="TreeGrafter"/>
</dbReference>
<dbReference type="EMBL" id="DVMH01000015">
    <property type="protein sequence ID" value="HIU10084.1"/>
    <property type="molecule type" value="Genomic_DNA"/>
</dbReference>
<feature type="domain" description="DNA replication/recombination mediator RecO N-terminal" evidence="8">
    <location>
        <begin position="7"/>
        <end position="80"/>
    </location>
</feature>
<protein>
    <recommendedName>
        <fullName evidence="2 7">DNA repair protein RecO</fullName>
    </recommendedName>
    <alternativeName>
        <fullName evidence="6 7">Recombination protein O</fullName>
    </alternativeName>
</protein>
<organism evidence="9 10">
    <name type="scientific">Candidatus Avidehalobacter gallistercoris</name>
    <dbReference type="NCBI Taxonomy" id="2840694"/>
    <lineage>
        <taxon>Bacteria</taxon>
        <taxon>Bacillati</taxon>
        <taxon>Bacillota</taxon>
        <taxon>Clostridia</taxon>
        <taxon>Eubacteriales</taxon>
        <taxon>Peptococcaceae</taxon>
        <taxon>Peptococcaceae incertae sedis</taxon>
        <taxon>Candidatus Avidehalobacter</taxon>
    </lineage>
</organism>
<dbReference type="GO" id="GO:0006310">
    <property type="term" value="P:DNA recombination"/>
    <property type="evidence" value="ECO:0007669"/>
    <property type="project" value="UniProtKB-UniRule"/>
</dbReference>
<evidence type="ECO:0000256" key="7">
    <source>
        <dbReference type="HAMAP-Rule" id="MF_00201"/>
    </source>
</evidence>
<reference evidence="9" key="2">
    <citation type="journal article" date="2021" name="PeerJ">
        <title>Extensive microbial diversity within the chicken gut microbiome revealed by metagenomics and culture.</title>
        <authorList>
            <person name="Gilroy R."/>
            <person name="Ravi A."/>
            <person name="Getino M."/>
            <person name="Pursley I."/>
            <person name="Horton D.L."/>
            <person name="Alikhan N.F."/>
            <person name="Baker D."/>
            <person name="Gharbi K."/>
            <person name="Hall N."/>
            <person name="Watson M."/>
            <person name="Adriaenssens E.M."/>
            <person name="Foster-Nyarko E."/>
            <person name="Jarju S."/>
            <person name="Secka A."/>
            <person name="Antonio M."/>
            <person name="Oren A."/>
            <person name="Chaudhuri R.R."/>
            <person name="La Ragione R."/>
            <person name="Hildebrand F."/>
            <person name="Pallen M.J."/>
        </authorList>
    </citation>
    <scope>NUCLEOTIDE SEQUENCE</scope>
    <source>
        <strain evidence="9">2830</strain>
    </source>
</reference>
<evidence type="ECO:0000256" key="2">
    <source>
        <dbReference type="ARBA" id="ARBA00021310"/>
    </source>
</evidence>
<comment type="function">
    <text evidence="7">Involved in DNA repair and RecF pathway recombination.</text>
</comment>
<dbReference type="Gene3D" id="1.20.1440.120">
    <property type="entry name" value="Recombination protein O, C-terminal domain"/>
    <property type="match status" value="1"/>
</dbReference>
<dbReference type="AlphaFoldDB" id="A0A9D1HJ82"/>
<keyword evidence="5 7" id="KW-0234">DNA repair</keyword>
<dbReference type="GO" id="GO:0043590">
    <property type="term" value="C:bacterial nucleoid"/>
    <property type="evidence" value="ECO:0007669"/>
    <property type="project" value="TreeGrafter"/>
</dbReference>
<name>A0A9D1HJ82_9FIRM</name>
<evidence type="ECO:0000256" key="1">
    <source>
        <dbReference type="ARBA" id="ARBA00007452"/>
    </source>
</evidence>
<gene>
    <name evidence="7 9" type="primary">recO</name>
    <name evidence="9" type="ORF">IAB00_02370</name>
</gene>
<dbReference type="Proteomes" id="UP000824124">
    <property type="component" value="Unassembled WGS sequence"/>
</dbReference>
<dbReference type="HAMAP" id="MF_00201">
    <property type="entry name" value="RecO"/>
    <property type="match status" value="1"/>
</dbReference>
<dbReference type="Gene3D" id="2.40.50.140">
    <property type="entry name" value="Nucleic acid-binding proteins"/>
    <property type="match status" value="1"/>
</dbReference>
<dbReference type="InterPro" id="IPR042242">
    <property type="entry name" value="RecO_C"/>
</dbReference>
<comment type="similarity">
    <text evidence="1 7">Belongs to the RecO family.</text>
</comment>
<evidence type="ECO:0000256" key="5">
    <source>
        <dbReference type="ARBA" id="ARBA00023204"/>
    </source>
</evidence>